<dbReference type="InterPro" id="IPR020846">
    <property type="entry name" value="MFS_dom"/>
</dbReference>
<dbReference type="PANTHER" id="PTHR23507:SF1">
    <property type="entry name" value="FI18259P1-RELATED"/>
    <property type="match status" value="1"/>
</dbReference>
<feature type="transmembrane region" description="Helical" evidence="5">
    <location>
        <begin position="334"/>
        <end position="353"/>
    </location>
</feature>
<keyword evidence="3 5" id="KW-1133">Transmembrane helix</keyword>
<dbReference type="PANTHER" id="PTHR23507">
    <property type="entry name" value="ZGC:174356"/>
    <property type="match status" value="1"/>
</dbReference>
<reference evidence="7 8" key="1">
    <citation type="journal article" date="2017" name="Nat. Ecol. Evol.">
        <title>Scallop genome provides insights into evolution of bilaterian karyotype and development.</title>
        <authorList>
            <person name="Wang S."/>
            <person name="Zhang J."/>
            <person name="Jiao W."/>
            <person name="Li J."/>
            <person name="Xun X."/>
            <person name="Sun Y."/>
            <person name="Guo X."/>
            <person name="Huan P."/>
            <person name="Dong B."/>
            <person name="Zhang L."/>
            <person name="Hu X."/>
            <person name="Sun X."/>
            <person name="Wang J."/>
            <person name="Zhao C."/>
            <person name="Wang Y."/>
            <person name="Wang D."/>
            <person name="Huang X."/>
            <person name="Wang R."/>
            <person name="Lv J."/>
            <person name="Li Y."/>
            <person name="Zhang Z."/>
            <person name="Liu B."/>
            <person name="Lu W."/>
            <person name="Hui Y."/>
            <person name="Liang J."/>
            <person name="Zhou Z."/>
            <person name="Hou R."/>
            <person name="Li X."/>
            <person name="Liu Y."/>
            <person name="Li H."/>
            <person name="Ning X."/>
            <person name="Lin Y."/>
            <person name="Zhao L."/>
            <person name="Xing Q."/>
            <person name="Dou J."/>
            <person name="Li Y."/>
            <person name="Mao J."/>
            <person name="Guo H."/>
            <person name="Dou H."/>
            <person name="Li T."/>
            <person name="Mu C."/>
            <person name="Jiang W."/>
            <person name="Fu Q."/>
            <person name="Fu X."/>
            <person name="Miao Y."/>
            <person name="Liu J."/>
            <person name="Yu Q."/>
            <person name="Li R."/>
            <person name="Liao H."/>
            <person name="Li X."/>
            <person name="Kong Y."/>
            <person name="Jiang Z."/>
            <person name="Chourrout D."/>
            <person name="Li R."/>
            <person name="Bao Z."/>
        </authorList>
    </citation>
    <scope>NUCLEOTIDE SEQUENCE [LARGE SCALE GENOMIC DNA]</scope>
    <source>
        <strain evidence="7 8">PY_sf001</strain>
    </source>
</reference>
<dbReference type="Proteomes" id="UP000242188">
    <property type="component" value="Unassembled WGS sequence"/>
</dbReference>
<evidence type="ECO:0000256" key="3">
    <source>
        <dbReference type="ARBA" id="ARBA00022989"/>
    </source>
</evidence>
<dbReference type="SUPFAM" id="SSF103473">
    <property type="entry name" value="MFS general substrate transporter"/>
    <property type="match status" value="1"/>
</dbReference>
<evidence type="ECO:0000313" key="7">
    <source>
        <dbReference type="EMBL" id="OWF43351.1"/>
    </source>
</evidence>
<feature type="transmembrane region" description="Helical" evidence="5">
    <location>
        <begin position="115"/>
        <end position="135"/>
    </location>
</feature>
<feature type="transmembrane region" description="Helical" evidence="5">
    <location>
        <begin position="359"/>
        <end position="379"/>
    </location>
</feature>
<accession>A0A210Q3N2</accession>
<dbReference type="GO" id="GO:0022857">
    <property type="term" value="F:transmembrane transporter activity"/>
    <property type="evidence" value="ECO:0007669"/>
    <property type="project" value="InterPro"/>
</dbReference>
<keyword evidence="8" id="KW-1185">Reference proteome</keyword>
<dbReference type="InterPro" id="IPR011701">
    <property type="entry name" value="MFS"/>
</dbReference>
<comment type="caution">
    <text evidence="7">The sequence shown here is derived from an EMBL/GenBank/DDBJ whole genome shotgun (WGS) entry which is preliminary data.</text>
</comment>
<keyword evidence="4 5" id="KW-0472">Membrane</keyword>
<evidence type="ECO:0000256" key="4">
    <source>
        <dbReference type="ARBA" id="ARBA00023136"/>
    </source>
</evidence>
<feature type="transmembrane region" description="Helical" evidence="5">
    <location>
        <begin position="209"/>
        <end position="230"/>
    </location>
</feature>
<gene>
    <name evidence="7" type="ORF">KP79_PYT10285</name>
</gene>
<evidence type="ECO:0000259" key="6">
    <source>
        <dbReference type="PROSITE" id="PS50850"/>
    </source>
</evidence>
<dbReference type="PROSITE" id="PS50850">
    <property type="entry name" value="MFS"/>
    <property type="match status" value="1"/>
</dbReference>
<dbReference type="EMBL" id="NEDP02005119">
    <property type="protein sequence ID" value="OWF43351.1"/>
    <property type="molecule type" value="Genomic_DNA"/>
</dbReference>
<keyword evidence="2 5" id="KW-0812">Transmembrane</keyword>
<name>A0A210Q3N2_MIZYE</name>
<dbReference type="OrthoDB" id="419734at2759"/>
<proteinExistence type="predicted"/>
<sequence>MEKHQSQYGTLRWSHGILGIVLMFLLFSIIFSSLVTSQYTFQYMLTHMYPNSNLSTSDGSSCNVNTSTEAYRERTAAQRAVSQLNIYTKVAEAVPALIITGVMGGLGDRFGRTRILIFTTSLTFLSICVSSPIIYFEIDVYYFLISSTLYSLGGGIYGALSIGFAYISDVTSPGKQRTLMITLLEASIGIGAAISGLVSGFIIEGVGYFYSNICAGAVAAGSVLVVVLFLPPSRSPHISVSRKSNLENSRAAFTFYFQASPMRYKYVIGIISFMFASISLLGKQPIEILYQLNAPFCWTSVKVGYFSAISYSVSMILGMSVIKVLQMCFVEEVIAMFSGISGMAAYIVEAFAVNDLTLFVVPVIGFISVLVFPMIRSMLSKLTPADGQGALFAGIAVVEIASSLGANLGASAIYIATVGTMRGFVFLVFAGLSFLTTCLLLVYRITSGMSKTAPLAEVTKDITGTQVVEADVKN</sequence>
<feature type="transmembrane region" description="Helical" evidence="5">
    <location>
        <begin position="141"/>
        <end position="167"/>
    </location>
</feature>
<evidence type="ECO:0000256" key="5">
    <source>
        <dbReference type="SAM" id="Phobius"/>
    </source>
</evidence>
<evidence type="ECO:0000313" key="8">
    <source>
        <dbReference type="Proteomes" id="UP000242188"/>
    </source>
</evidence>
<dbReference type="AlphaFoldDB" id="A0A210Q3N2"/>
<feature type="transmembrane region" description="Helical" evidence="5">
    <location>
        <begin position="303"/>
        <end position="322"/>
    </location>
</feature>
<dbReference type="InterPro" id="IPR036259">
    <property type="entry name" value="MFS_trans_sf"/>
</dbReference>
<dbReference type="GO" id="GO:0016020">
    <property type="term" value="C:membrane"/>
    <property type="evidence" value="ECO:0007669"/>
    <property type="project" value="UniProtKB-SubCell"/>
</dbReference>
<dbReference type="Pfam" id="PF07690">
    <property type="entry name" value="MFS_1"/>
    <property type="match status" value="1"/>
</dbReference>
<feature type="transmembrane region" description="Helical" evidence="5">
    <location>
        <begin position="12"/>
        <end position="35"/>
    </location>
</feature>
<protein>
    <submittedName>
        <fullName evidence="7">Solute carrier family 46 member 3</fullName>
    </submittedName>
</protein>
<organism evidence="7 8">
    <name type="scientific">Mizuhopecten yessoensis</name>
    <name type="common">Japanese scallop</name>
    <name type="synonym">Patinopecten yessoensis</name>
    <dbReference type="NCBI Taxonomy" id="6573"/>
    <lineage>
        <taxon>Eukaryota</taxon>
        <taxon>Metazoa</taxon>
        <taxon>Spiralia</taxon>
        <taxon>Lophotrochozoa</taxon>
        <taxon>Mollusca</taxon>
        <taxon>Bivalvia</taxon>
        <taxon>Autobranchia</taxon>
        <taxon>Pteriomorphia</taxon>
        <taxon>Pectinida</taxon>
        <taxon>Pectinoidea</taxon>
        <taxon>Pectinidae</taxon>
        <taxon>Mizuhopecten</taxon>
    </lineage>
</organism>
<feature type="transmembrane region" description="Helical" evidence="5">
    <location>
        <begin position="391"/>
        <end position="417"/>
    </location>
</feature>
<feature type="transmembrane region" description="Helical" evidence="5">
    <location>
        <begin position="423"/>
        <end position="443"/>
    </location>
</feature>
<feature type="transmembrane region" description="Helical" evidence="5">
    <location>
        <begin position="179"/>
        <end position="203"/>
    </location>
</feature>
<feature type="transmembrane region" description="Helical" evidence="5">
    <location>
        <begin position="266"/>
        <end position="283"/>
    </location>
</feature>
<evidence type="ECO:0000256" key="1">
    <source>
        <dbReference type="ARBA" id="ARBA00004141"/>
    </source>
</evidence>
<dbReference type="Gene3D" id="1.20.1250.20">
    <property type="entry name" value="MFS general substrate transporter like domains"/>
    <property type="match status" value="1"/>
</dbReference>
<comment type="subcellular location">
    <subcellularLocation>
        <location evidence="1">Membrane</location>
        <topology evidence="1">Multi-pass membrane protein</topology>
    </subcellularLocation>
</comment>
<evidence type="ECO:0000256" key="2">
    <source>
        <dbReference type="ARBA" id="ARBA00022692"/>
    </source>
</evidence>
<feature type="domain" description="Major facilitator superfamily (MFS) profile" evidence="6">
    <location>
        <begin position="21"/>
        <end position="448"/>
    </location>
</feature>